<sequence>MLEYPFYIVRFSLLSVSVGKSIYLENRRYILSCADIFKKSLIYFEMRRYIRKIADKNFNYCSVPHTSM</sequence>
<evidence type="ECO:0000313" key="1">
    <source>
        <dbReference type="EMBL" id="AAS40886.1"/>
    </source>
</evidence>
<proteinExistence type="predicted"/>
<gene>
    <name evidence="1" type="ordered locus">BCE_1962</name>
</gene>
<organism evidence="1 2">
    <name type="scientific">Bacillus cereus (strain ATCC 10987 / NRS 248)</name>
    <dbReference type="NCBI Taxonomy" id="222523"/>
    <lineage>
        <taxon>Bacteria</taxon>
        <taxon>Bacillati</taxon>
        <taxon>Bacillota</taxon>
        <taxon>Bacilli</taxon>
        <taxon>Bacillales</taxon>
        <taxon>Bacillaceae</taxon>
        <taxon>Bacillus</taxon>
        <taxon>Bacillus cereus group</taxon>
    </lineage>
</organism>
<dbReference type="Proteomes" id="UP000002527">
    <property type="component" value="Chromosome"/>
</dbReference>
<dbReference type="EMBL" id="AE017194">
    <property type="protein sequence ID" value="AAS40886.1"/>
    <property type="molecule type" value="Genomic_DNA"/>
</dbReference>
<dbReference type="KEGG" id="bca:BCE_1962"/>
<protein>
    <submittedName>
        <fullName evidence="1">Uncharacterized protein</fullName>
    </submittedName>
</protein>
<dbReference type="HOGENOM" id="CLU_2784987_0_0_9"/>
<evidence type="ECO:0000313" key="2">
    <source>
        <dbReference type="Proteomes" id="UP000002527"/>
    </source>
</evidence>
<name>Q73A24_BACC1</name>
<reference evidence="1 2" key="1">
    <citation type="journal article" date="2004" name="Nucleic Acids Res.">
        <title>The genome sequence of Bacillus cereus ATCC 10987 reveals metabolic adaptations and a large plasmid related to Bacillus anthracis pXO1.</title>
        <authorList>
            <person name="Rasko D.A."/>
            <person name="Ravel J."/>
            <person name="Okstad O.A."/>
            <person name="Helgason E."/>
            <person name="Cer R.Z."/>
            <person name="Jiang L."/>
            <person name="Shores K.A."/>
            <person name="Fouts D.E."/>
            <person name="Tourasse N.J."/>
            <person name="Angiuoli S.V."/>
            <person name="Kolonay J."/>
            <person name="Nelson W.C."/>
            <person name="Kolsto A.-B."/>
            <person name="Fraser C.M."/>
            <person name="Read T.D."/>
        </authorList>
    </citation>
    <scope>NUCLEOTIDE SEQUENCE [LARGE SCALE GENOMIC DNA]</scope>
    <source>
        <strain evidence="2">ATCC 10987 / NRS 248</strain>
    </source>
</reference>
<dbReference type="AlphaFoldDB" id="Q73A24"/>
<accession>Q73A24</accession>